<evidence type="ECO:0000256" key="6">
    <source>
        <dbReference type="RuleBase" id="RU003744"/>
    </source>
</evidence>
<proteinExistence type="inferred from homology"/>
<feature type="domain" description="Ionotropic glutamate receptor C-terminal" evidence="9">
    <location>
        <begin position="41"/>
        <end position="262"/>
    </location>
</feature>
<dbReference type="InterPro" id="IPR018313">
    <property type="entry name" value="SBP_3_CS"/>
</dbReference>
<dbReference type="Pfam" id="PF00497">
    <property type="entry name" value="SBP_bac_3"/>
    <property type="match status" value="1"/>
</dbReference>
<keyword evidence="4" id="KW-0564">Palmitate</keyword>
<keyword evidence="11" id="KW-1185">Reference proteome</keyword>
<evidence type="ECO:0000256" key="1">
    <source>
        <dbReference type="ARBA" id="ARBA00004196"/>
    </source>
</evidence>
<dbReference type="InterPro" id="IPR001320">
    <property type="entry name" value="Iontro_rcpt_C"/>
</dbReference>
<evidence type="ECO:0000256" key="7">
    <source>
        <dbReference type="SAM" id="SignalP"/>
    </source>
</evidence>
<comment type="similarity">
    <text evidence="2 6">Belongs to the bacterial solute-binding protein 3 family.</text>
</comment>
<dbReference type="EMBL" id="JAXUIA010000011">
    <property type="protein sequence ID" value="MEA0977368.1"/>
    <property type="molecule type" value="Genomic_DNA"/>
</dbReference>
<evidence type="ECO:0000256" key="3">
    <source>
        <dbReference type="ARBA" id="ARBA00022729"/>
    </source>
</evidence>
<accession>A0ABU5NMV7</accession>
<feature type="domain" description="Solute-binding protein family 3/N-terminal" evidence="8">
    <location>
        <begin position="41"/>
        <end position="263"/>
    </location>
</feature>
<evidence type="ECO:0000256" key="5">
    <source>
        <dbReference type="ARBA" id="ARBA00023288"/>
    </source>
</evidence>
<dbReference type="Proteomes" id="UP001289615">
    <property type="component" value="Unassembled WGS sequence"/>
</dbReference>
<dbReference type="SMART" id="SM00062">
    <property type="entry name" value="PBPb"/>
    <property type="match status" value="1"/>
</dbReference>
<keyword evidence="5" id="KW-0449">Lipoprotein</keyword>
<feature type="chain" id="PRO_5045726064" evidence="7">
    <location>
        <begin position="19"/>
        <end position="264"/>
    </location>
</feature>
<evidence type="ECO:0000313" key="11">
    <source>
        <dbReference type="Proteomes" id="UP001289615"/>
    </source>
</evidence>
<evidence type="ECO:0000256" key="4">
    <source>
        <dbReference type="ARBA" id="ARBA00023139"/>
    </source>
</evidence>
<dbReference type="SMART" id="SM00079">
    <property type="entry name" value="PBPe"/>
    <property type="match status" value="1"/>
</dbReference>
<dbReference type="RefSeq" id="WP_312507201.1">
    <property type="nucleotide sequence ID" value="NZ_JAXLNX010000025.1"/>
</dbReference>
<sequence length="264" mass="28868">MKNKLFLLMLVLVIGVLAACGSKDNNASNAGSNNNTEDKQVLKVGTSADYAPFEYVDAAKGEEIIGFDIDLIKLVGEKIGVDMQVQDMDFNSLVPALQAGKIDVVISGMTPNPEREKVVDFSDKYNETEQVIIVKKDSGIKKEADLAGKKIGVQTASIQENLGNEIAKKVDVSVEGRTRIPEIIQDMMSKRLDAGILEGGVAKGYLKTNDQLEAFPVEEQPEDFKAIAVPKGSDLKDKINKALKELADEGKIQELEEKWLEKVE</sequence>
<comment type="caution">
    <text evidence="10">The sequence shown here is derived from an EMBL/GenBank/DDBJ whole genome shotgun (WGS) entry which is preliminary data.</text>
</comment>
<dbReference type="Gene3D" id="3.40.190.10">
    <property type="entry name" value="Periplasmic binding protein-like II"/>
    <property type="match status" value="2"/>
</dbReference>
<dbReference type="InterPro" id="IPR001638">
    <property type="entry name" value="Solute-binding_3/MltF_N"/>
</dbReference>
<comment type="subcellular location">
    <subcellularLocation>
        <location evidence="1">Cell envelope</location>
    </subcellularLocation>
</comment>
<protein>
    <submittedName>
        <fullName evidence="10">Transporter substrate-binding domain-containing protein</fullName>
    </submittedName>
</protein>
<keyword evidence="3 7" id="KW-0732">Signal</keyword>
<dbReference type="PANTHER" id="PTHR35936">
    <property type="entry name" value="MEMBRANE-BOUND LYTIC MUREIN TRANSGLYCOSYLASE F"/>
    <property type="match status" value="1"/>
</dbReference>
<feature type="signal peptide" evidence="7">
    <location>
        <begin position="1"/>
        <end position="18"/>
    </location>
</feature>
<name>A0ABU5NMV7_9BACI</name>
<dbReference type="SUPFAM" id="SSF53850">
    <property type="entry name" value="Periplasmic binding protein-like II"/>
    <property type="match status" value="1"/>
</dbReference>
<evidence type="ECO:0000259" key="8">
    <source>
        <dbReference type="SMART" id="SM00062"/>
    </source>
</evidence>
<organism evidence="10 11">
    <name type="scientific">Lysinibacillus irui</name>
    <dbReference type="NCBI Taxonomy" id="2998077"/>
    <lineage>
        <taxon>Bacteria</taxon>
        <taxon>Bacillati</taxon>
        <taxon>Bacillota</taxon>
        <taxon>Bacilli</taxon>
        <taxon>Bacillales</taxon>
        <taxon>Bacillaceae</taxon>
        <taxon>Lysinibacillus</taxon>
    </lineage>
</organism>
<gene>
    <name evidence="10" type="ORF">U6C28_13755</name>
</gene>
<evidence type="ECO:0000256" key="2">
    <source>
        <dbReference type="ARBA" id="ARBA00010333"/>
    </source>
</evidence>
<reference evidence="10 11" key="1">
    <citation type="submission" date="2023-12" db="EMBL/GenBank/DDBJ databases">
        <title>Genome comparison identifies genes involved in endophytic behavior of Lysinibacillus irui and provides insights into its role as a plant-growth promoting bacterium.</title>
        <authorList>
            <person name="Hilario S."/>
            <person name="Matos I."/>
            <person name="Goncalves M.F.M."/>
            <person name="Pardo C.A."/>
            <person name="Santos M.J."/>
        </authorList>
    </citation>
    <scope>NUCLEOTIDE SEQUENCE [LARGE SCALE GENOMIC DNA]</scope>
    <source>
        <strain evidence="10 11">B3</strain>
    </source>
</reference>
<dbReference type="PROSITE" id="PS01039">
    <property type="entry name" value="SBP_BACTERIAL_3"/>
    <property type="match status" value="1"/>
</dbReference>
<evidence type="ECO:0000313" key="10">
    <source>
        <dbReference type="EMBL" id="MEA0977368.1"/>
    </source>
</evidence>
<dbReference type="PANTHER" id="PTHR35936:SF17">
    <property type="entry name" value="ARGININE-BINDING EXTRACELLULAR PROTEIN ARTP"/>
    <property type="match status" value="1"/>
</dbReference>
<evidence type="ECO:0000259" key="9">
    <source>
        <dbReference type="SMART" id="SM00079"/>
    </source>
</evidence>
<dbReference type="PROSITE" id="PS51257">
    <property type="entry name" value="PROKAR_LIPOPROTEIN"/>
    <property type="match status" value="1"/>
</dbReference>